<organism evidence="3 4">
    <name type="scientific">Chitinophaga caseinilytica</name>
    <dbReference type="NCBI Taxonomy" id="2267521"/>
    <lineage>
        <taxon>Bacteria</taxon>
        <taxon>Pseudomonadati</taxon>
        <taxon>Bacteroidota</taxon>
        <taxon>Chitinophagia</taxon>
        <taxon>Chitinophagales</taxon>
        <taxon>Chitinophagaceae</taxon>
        <taxon>Chitinophaga</taxon>
    </lineage>
</organism>
<dbReference type="Pfam" id="PF13568">
    <property type="entry name" value="OMP_b-brl_2"/>
    <property type="match status" value="1"/>
</dbReference>
<sequence>MQNAYFRDLFRLLRHPLTLAVFFLAALPAKAQLNMEEHDGKPYYFGITLAVNQSHLRLTHSDIFLKQDSIMVAEPLKTIGFNVGLLANLRFNHRFDLRFNPQLFFANKNLSYKENYPERTTEKKVESITASFPLQIKFKSDRIGNLRVYTIAGMKLDYDLASNKGLRRAEDLVKINKTAYGYEVGAGFEIYFPSFIFTPEFKISNGLNDVHVKDPNLRYSRVLDQLNTRTIVFSIHLQG</sequence>
<name>A0ABZ2Z8R8_9BACT</name>
<evidence type="ECO:0000313" key="3">
    <source>
        <dbReference type="EMBL" id="WZN48194.1"/>
    </source>
</evidence>
<evidence type="ECO:0000256" key="1">
    <source>
        <dbReference type="SAM" id="SignalP"/>
    </source>
</evidence>
<gene>
    <name evidence="3" type="ORF">WJU22_08400</name>
</gene>
<dbReference type="Proteomes" id="UP001449657">
    <property type="component" value="Chromosome"/>
</dbReference>
<proteinExistence type="predicted"/>
<accession>A0ABZ2Z8R8</accession>
<keyword evidence="4" id="KW-1185">Reference proteome</keyword>
<evidence type="ECO:0000313" key="4">
    <source>
        <dbReference type="Proteomes" id="UP001449657"/>
    </source>
</evidence>
<feature type="domain" description="Outer membrane protein beta-barrel" evidence="2">
    <location>
        <begin position="43"/>
        <end position="211"/>
    </location>
</feature>
<dbReference type="RefSeq" id="WP_341842791.1">
    <property type="nucleotide sequence ID" value="NZ_CP149792.1"/>
</dbReference>
<feature type="chain" id="PRO_5046921622" evidence="1">
    <location>
        <begin position="32"/>
        <end position="239"/>
    </location>
</feature>
<protein>
    <submittedName>
        <fullName evidence="3">Porin family protein</fullName>
    </submittedName>
</protein>
<dbReference type="InterPro" id="IPR025665">
    <property type="entry name" value="Beta-barrel_OMP_2"/>
</dbReference>
<keyword evidence="1" id="KW-0732">Signal</keyword>
<reference evidence="3 4" key="1">
    <citation type="submission" date="2024-03" db="EMBL/GenBank/DDBJ databases">
        <title>Chitinophaga caseinilytica sp. nov., a casein hydrolysing bacterium isolated from forest soil.</title>
        <authorList>
            <person name="Lee D.S."/>
            <person name="Han D.M."/>
            <person name="Baek J.H."/>
            <person name="Choi D.G."/>
            <person name="Jeon J.H."/>
            <person name="Jeon C.O."/>
        </authorList>
    </citation>
    <scope>NUCLEOTIDE SEQUENCE [LARGE SCALE GENOMIC DNA]</scope>
    <source>
        <strain evidence="3 4">KACC 19118</strain>
    </source>
</reference>
<evidence type="ECO:0000259" key="2">
    <source>
        <dbReference type="Pfam" id="PF13568"/>
    </source>
</evidence>
<feature type="signal peptide" evidence="1">
    <location>
        <begin position="1"/>
        <end position="31"/>
    </location>
</feature>
<dbReference type="EMBL" id="CP150096">
    <property type="protein sequence ID" value="WZN48194.1"/>
    <property type="molecule type" value="Genomic_DNA"/>
</dbReference>